<dbReference type="OrthoDB" id="274691at2759"/>
<gene>
    <name evidence="2" type="ORF">HPP92_009896</name>
</gene>
<proteinExistence type="predicted"/>
<evidence type="ECO:0008006" key="4">
    <source>
        <dbReference type="Google" id="ProtNLM"/>
    </source>
</evidence>
<evidence type="ECO:0000256" key="1">
    <source>
        <dbReference type="SAM" id="SignalP"/>
    </source>
</evidence>
<feature type="signal peptide" evidence="1">
    <location>
        <begin position="1"/>
        <end position="27"/>
    </location>
</feature>
<evidence type="ECO:0000313" key="2">
    <source>
        <dbReference type="EMBL" id="KAG0485817.1"/>
    </source>
</evidence>
<dbReference type="EMBL" id="JADCNL010000004">
    <property type="protein sequence ID" value="KAG0485817.1"/>
    <property type="molecule type" value="Genomic_DNA"/>
</dbReference>
<feature type="chain" id="PRO_5032728609" description="Proline-rich protein" evidence="1">
    <location>
        <begin position="28"/>
        <end position="103"/>
    </location>
</feature>
<keyword evidence="3" id="KW-1185">Reference proteome</keyword>
<reference evidence="2 3" key="1">
    <citation type="journal article" date="2020" name="Nat. Food">
        <title>A phased Vanilla planifolia genome enables genetic improvement of flavour and production.</title>
        <authorList>
            <person name="Hasing T."/>
            <person name="Tang H."/>
            <person name="Brym M."/>
            <person name="Khazi F."/>
            <person name="Huang T."/>
            <person name="Chambers A.H."/>
        </authorList>
    </citation>
    <scope>NUCLEOTIDE SEQUENCE [LARGE SCALE GENOMIC DNA]</scope>
    <source>
        <tissue evidence="2">Leaf</tissue>
    </source>
</reference>
<evidence type="ECO:0000313" key="3">
    <source>
        <dbReference type="Proteomes" id="UP000636800"/>
    </source>
</evidence>
<sequence length="103" mass="10939">MGKAKKKVDLAFLNVLIVLLVLSGTEARSLMEKEGKGGEEPPFFSNPQLPGFPPLQFPPIPGLSSPSIPGIPGVPVPRFGFLFPPIGKITYPNPVPTSPLPKP</sequence>
<comment type="caution">
    <text evidence="2">The sequence shown here is derived from an EMBL/GenBank/DDBJ whole genome shotgun (WGS) entry which is preliminary data.</text>
</comment>
<name>A0A835RH28_VANPL</name>
<organism evidence="2 3">
    <name type="scientific">Vanilla planifolia</name>
    <name type="common">Vanilla</name>
    <dbReference type="NCBI Taxonomy" id="51239"/>
    <lineage>
        <taxon>Eukaryota</taxon>
        <taxon>Viridiplantae</taxon>
        <taxon>Streptophyta</taxon>
        <taxon>Embryophyta</taxon>
        <taxon>Tracheophyta</taxon>
        <taxon>Spermatophyta</taxon>
        <taxon>Magnoliopsida</taxon>
        <taxon>Liliopsida</taxon>
        <taxon>Asparagales</taxon>
        <taxon>Orchidaceae</taxon>
        <taxon>Vanilloideae</taxon>
        <taxon>Vanilleae</taxon>
        <taxon>Vanilla</taxon>
    </lineage>
</organism>
<dbReference type="AlphaFoldDB" id="A0A835RH28"/>
<accession>A0A835RH28</accession>
<protein>
    <recommendedName>
        <fullName evidence="4">Proline-rich protein</fullName>
    </recommendedName>
</protein>
<keyword evidence="1" id="KW-0732">Signal</keyword>
<dbReference type="Proteomes" id="UP000636800">
    <property type="component" value="Unassembled WGS sequence"/>
</dbReference>